<dbReference type="HOGENOM" id="CLU_1687365_0_0_1"/>
<evidence type="ECO:0000313" key="1">
    <source>
        <dbReference type="EMBL" id="KIK17950.1"/>
    </source>
</evidence>
<keyword evidence="2" id="KW-1185">Reference proteome</keyword>
<accession>A0A0C9XZN4</accession>
<name>A0A0C9XZN4_9AGAM</name>
<dbReference type="EMBL" id="KN833816">
    <property type="protein sequence ID" value="KIK17950.1"/>
    <property type="molecule type" value="Genomic_DNA"/>
</dbReference>
<evidence type="ECO:0000313" key="2">
    <source>
        <dbReference type="Proteomes" id="UP000054018"/>
    </source>
</evidence>
<dbReference type="Proteomes" id="UP000054018">
    <property type="component" value="Unassembled WGS sequence"/>
</dbReference>
<dbReference type="AlphaFoldDB" id="A0A0C9XZN4"/>
<gene>
    <name evidence="1" type="ORF">PISMIDRAFT_14749</name>
</gene>
<reference evidence="1 2" key="1">
    <citation type="submission" date="2014-04" db="EMBL/GenBank/DDBJ databases">
        <authorList>
            <consortium name="DOE Joint Genome Institute"/>
            <person name="Kuo A."/>
            <person name="Kohler A."/>
            <person name="Costa M.D."/>
            <person name="Nagy L.G."/>
            <person name="Floudas D."/>
            <person name="Copeland A."/>
            <person name="Barry K.W."/>
            <person name="Cichocki N."/>
            <person name="Veneault-Fourrey C."/>
            <person name="LaButti K."/>
            <person name="Lindquist E.A."/>
            <person name="Lipzen A."/>
            <person name="Lundell T."/>
            <person name="Morin E."/>
            <person name="Murat C."/>
            <person name="Sun H."/>
            <person name="Tunlid A."/>
            <person name="Henrissat B."/>
            <person name="Grigoriev I.V."/>
            <person name="Hibbett D.S."/>
            <person name="Martin F."/>
            <person name="Nordberg H.P."/>
            <person name="Cantor M.N."/>
            <person name="Hua S.X."/>
        </authorList>
    </citation>
    <scope>NUCLEOTIDE SEQUENCE [LARGE SCALE GENOMIC DNA]</scope>
    <source>
        <strain evidence="1 2">441</strain>
    </source>
</reference>
<proteinExistence type="predicted"/>
<sequence length="156" mass="17573">MWITNKSAYIYDEKKAEDKMVQNSRCSYSSAIHADGSLAFGVIRLVIDSAPRANVPEDIDPVRELGVRCHFKCVTASLMALCRSRINQLASTTTTTACNHWNAFDNRLRLRHVAQSQDRHLDLGCRKRDVKLFRTRYWALNAATGSSQIRVVATSA</sequence>
<organism evidence="1 2">
    <name type="scientific">Pisolithus microcarpus 441</name>
    <dbReference type="NCBI Taxonomy" id="765257"/>
    <lineage>
        <taxon>Eukaryota</taxon>
        <taxon>Fungi</taxon>
        <taxon>Dikarya</taxon>
        <taxon>Basidiomycota</taxon>
        <taxon>Agaricomycotina</taxon>
        <taxon>Agaricomycetes</taxon>
        <taxon>Agaricomycetidae</taxon>
        <taxon>Boletales</taxon>
        <taxon>Sclerodermatineae</taxon>
        <taxon>Pisolithaceae</taxon>
        <taxon>Pisolithus</taxon>
    </lineage>
</organism>
<protein>
    <submittedName>
        <fullName evidence="1">Unplaced genomic scaffold scaffold_132, whole genome shotgun sequence</fullName>
    </submittedName>
</protein>
<reference evidence="2" key="2">
    <citation type="submission" date="2015-01" db="EMBL/GenBank/DDBJ databases">
        <title>Evolutionary Origins and Diversification of the Mycorrhizal Mutualists.</title>
        <authorList>
            <consortium name="DOE Joint Genome Institute"/>
            <consortium name="Mycorrhizal Genomics Consortium"/>
            <person name="Kohler A."/>
            <person name="Kuo A."/>
            <person name="Nagy L.G."/>
            <person name="Floudas D."/>
            <person name="Copeland A."/>
            <person name="Barry K.W."/>
            <person name="Cichocki N."/>
            <person name="Veneault-Fourrey C."/>
            <person name="LaButti K."/>
            <person name="Lindquist E.A."/>
            <person name="Lipzen A."/>
            <person name="Lundell T."/>
            <person name="Morin E."/>
            <person name="Murat C."/>
            <person name="Riley R."/>
            <person name="Ohm R."/>
            <person name="Sun H."/>
            <person name="Tunlid A."/>
            <person name="Henrissat B."/>
            <person name="Grigoriev I.V."/>
            <person name="Hibbett D.S."/>
            <person name="Martin F."/>
        </authorList>
    </citation>
    <scope>NUCLEOTIDE SEQUENCE [LARGE SCALE GENOMIC DNA]</scope>
    <source>
        <strain evidence="2">441</strain>
    </source>
</reference>